<feature type="signal peptide" evidence="5">
    <location>
        <begin position="1"/>
        <end position="30"/>
    </location>
</feature>
<evidence type="ECO:0000313" key="6">
    <source>
        <dbReference type="EMBL" id="OEU39112.1"/>
    </source>
</evidence>
<sequence length="1006" mass="111999">MKIKFNPMKLSVFTGIAIMLFSTFSPTVTAFTVEQQDSKDDSVSLNIKQIKNLNNLFKGVVVRPTDVLAQTLVSVLEKDEVGDHGVFTVKSSVHDILKYTYPTASDDTLDGLTITPIQAVNWLHHVGYTATLLNRSLTTQEIKNNLDNSSPIIPILSNQNKENWLNSCTAGVLYAHDDVNVGQEKMNKSFIEAINLGDAEISDNEEQKPFSFQEQLNQKDPLQASDKFVWSQTITDIKQDPSSSNSKTIKSSVKAGIFNAKSTSSGLSSEVTFTDPFIEQNNSTFFGKDELPIVKYSTHVNKKGWSPEVQTGRLSGPEGQNLGIDSLKLSVSVLPKGETGGIAYSTYVQGKGWQPESSDGKISGMTDKGSKIEAIKMRLTGSLANRYTLYYTLHVDKKGWIRSKDNEIAGAIGSGLNIQSILINLVEKKVKKAPSEETKQAAVALINLYEDSNNQKTTNDLEKYLNISSNDVVSSKQIMNWFRFLGLDFDTQEGRFSKQQSMNQSNAGKLYFTFLKATKAPDNIQNFGAIGMGYINNSMSYSPKLSFVKYPFSPGTSWVHRPNETGDQKTQLAKLSDRMKSYDYDAFNTSDELGKPISEYQEEVTIYNIRSRGESSTSTPSSPPAEQGTVPNSSEPSNASYHPLKNFFIHGTQGKTPWCSEYITAESINVLNKAPETAPLGENIPWLTAAQVMQSYFPSASEEQLKSMSGGSIENCLQVMNKKYNVTADVEDRTLNFQEVKKELDAGSLIQMDSFDTNNKSPQGSPENTGHSLAIVGYVMPADGDINTHPPYYEVWNPWWNVSFYVSSKSPYINLDGAHYSWKRTWHNWKKTNNISASLNSDISKQKVTQSMNPNYLDNNKLVANFEEPDKLVDLYKSGTVYTKCFSNDNKRIQISINDIFIDGLNQQNNGFGNFATDFEKTFQDTMYLNKTGITAIPASYYAAVLTIMTKGKGVLGLPVLKGIFDYFDIKVSLKDFTDAYREYNKDINNLNKDFVAALNETQGKS</sequence>
<proteinExistence type="predicted"/>
<keyword evidence="5" id="KW-0732">Signal</keyword>
<keyword evidence="3" id="KW-0175">Coiled coil</keyword>
<evidence type="ECO:0000256" key="5">
    <source>
        <dbReference type="SAM" id="SignalP"/>
    </source>
</evidence>
<evidence type="ECO:0000256" key="3">
    <source>
        <dbReference type="SAM" id="Coils"/>
    </source>
</evidence>
<dbReference type="RefSeq" id="WP_052719835.1">
    <property type="nucleotide sequence ID" value="NZ_CM007353.1"/>
</dbReference>
<dbReference type="Pfam" id="PF05543">
    <property type="entry name" value="Peptidase_C47"/>
    <property type="match status" value="1"/>
</dbReference>
<name>A0A1E7G2U9_LACLC</name>
<protein>
    <recommendedName>
        <fullName evidence="7">Peptidase C39-like domain-containing protein</fullName>
    </recommendedName>
</protein>
<feature type="region of interest" description="Disordered" evidence="4">
    <location>
        <begin position="611"/>
        <end position="637"/>
    </location>
</feature>
<feature type="chain" id="PRO_5009449223" description="Peptidase C39-like domain-containing protein" evidence="5">
    <location>
        <begin position="31"/>
        <end position="1006"/>
    </location>
</feature>
<dbReference type="Proteomes" id="UP000176236">
    <property type="component" value="Chromosome"/>
</dbReference>
<reference evidence="6" key="1">
    <citation type="journal article" date="2016" name="Appl. Microbiol. Biotechnol.">
        <title>Adhesion of the genome-sequenced Lactococcus lactis subsp. cremoris IBB477 strain is mediated by specific molecular determinants.</title>
        <authorList>
            <person name="Radziwill-Bienkowska J.M."/>
            <person name="Le D.T."/>
            <person name="Szczesny P."/>
            <person name="Duviau M.P."/>
            <person name="Aleksandrzak-Piekarczyk T."/>
            <person name="Loubiere P."/>
            <person name="Mercier-Bonin M."/>
            <person name="Bardowski J.K."/>
            <person name="Kowalczyk M."/>
        </authorList>
    </citation>
    <scope>NUCLEOTIDE SEQUENCE [LARGE SCALE GENOMIC DNA]</scope>
    <source>
        <strain evidence="6">IBB477</strain>
    </source>
</reference>
<gene>
    <name evidence="6" type="ORF">AJ89_10320</name>
</gene>
<evidence type="ECO:0000256" key="1">
    <source>
        <dbReference type="ARBA" id="ARBA00022801"/>
    </source>
</evidence>
<keyword evidence="2" id="KW-0788">Thiol protease</keyword>
<evidence type="ECO:0000256" key="2">
    <source>
        <dbReference type="ARBA" id="ARBA00022807"/>
    </source>
</evidence>
<evidence type="ECO:0008006" key="7">
    <source>
        <dbReference type="Google" id="ProtNLM"/>
    </source>
</evidence>
<dbReference type="GO" id="GO:0006508">
    <property type="term" value="P:proteolysis"/>
    <property type="evidence" value="ECO:0007669"/>
    <property type="project" value="InterPro"/>
</dbReference>
<dbReference type="InterPro" id="IPR008750">
    <property type="entry name" value="Peptidase_C47"/>
</dbReference>
<dbReference type="Pfam" id="PF07538">
    <property type="entry name" value="ChW"/>
    <property type="match status" value="1"/>
</dbReference>
<dbReference type="GO" id="GO:0008234">
    <property type="term" value="F:cysteine-type peptidase activity"/>
    <property type="evidence" value="ECO:0007669"/>
    <property type="project" value="UniProtKB-KW"/>
</dbReference>
<organism evidence="6">
    <name type="scientific">Lactococcus cremoris subsp. cremoris IBB477</name>
    <dbReference type="NCBI Taxonomy" id="1449093"/>
    <lineage>
        <taxon>Bacteria</taxon>
        <taxon>Bacillati</taxon>
        <taxon>Bacillota</taxon>
        <taxon>Bacilli</taxon>
        <taxon>Lactobacillales</taxon>
        <taxon>Streptococcaceae</taxon>
        <taxon>Lactococcus</taxon>
        <taxon>Lactococcus cremoris subsp. cremoris</taxon>
    </lineage>
</organism>
<feature type="coiled-coil region" evidence="3">
    <location>
        <begin position="974"/>
        <end position="1001"/>
    </location>
</feature>
<comment type="caution">
    <text evidence="6">The sequence shown here is derived from an EMBL/GenBank/DDBJ whole genome shotgun (WGS) entry which is preliminary data.</text>
</comment>
<dbReference type="AlphaFoldDB" id="A0A1E7G2U9"/>
<dbReference type="SMART" id="SM00728">
    <property type="entry name" value="ChW"/>
    <property type="match status" value="3"/>
</dbReference>
<dbReference type="Gene3D" id="3.90.70.10">
    <property type="entry name" value="Cysteine proteinases"/>
    <property type="match status" value="2"/>
</dbReference>
<keyword evidence="2" id="KW-0645">Protease</keyword>
<accession>A0A1E7G2U9</accession>
<evidence type="ECO:0000256" key="4">
    <source>
        <dbReference type="SAM" id="MobiDB-lite"/>
    </source>
</evidence>
<keyword evidence="1" id="KW-0378">Hydrolase</keyword>
<dbReference type="EMBL" id="JMMZ01000029">
    <property type="protein sequence ID" value="OEU39112.1"/>
    <property type="molecule type" value="Genomic_DNA"/>
</dbReference>
<dbReference type="InterPro" id="IPR006637">
    <property type="entry name" value="ChW"/>
</dbReference>